<evidence type="ECO:0008006" key="4">
    <source>
        <dbReference type="Google" id="ProtNLM"/>
    </source>
</evidence>
<feature type="transmembrane region" description="Helical" evidence="1">
    <location>
        <begin position="56"/>
        <end position="75"/>
    </location>
</feature>
<organism evidence="2 3">
    <name type="scientific">Pristionchus mayeri</name>
    <dbReference type="NCBI Taxonomy" id="1317129"/>
    <lineage>
        <taxon>Eukaryota</taxon>
        <taxon>Metazoa</taxon>
        <taxon>Ecdysozoa</taxon>
        <taxon>Nematoda</taxon>
        <taxon>Chromadorea</taxon>
        <taxon>Rhabditida</taxon>
        <taxon>Rhabditina</taxon>
        <taxon>Diplogasteromorpha</taxon>
        <taxon>Diplogasteroidea</taxon>
        <taxon>Neodiplogasteridae</taxon>
        <taxon>Pristionchus</taxon>
    </lineage>
</organism>
<keyword evidence="1" id="KW-1133">Transmembrane helix</keyword>
<keyword evidence="3" id="KW-1185">Reference proteome</keyword>
<dbReference type="Proteomes" id="UP001328107">
    <property type="component" value="Unassembled WGS sequence"/>
</dbReference>
<gene>
    <name evidence="2" type="ORF">PMAYCL1PPCAC_25333</name>
</gene>
<feature type="non-terminal residue" evidence="2">
    <location>
        <position position="125"/>
    </location>
</feature>
<sequence>ERNGHEDPRLILALLLFVSVIIISLSLAVTLGSLTYWEIRKLRSISNKRSSAEQSILDAVITQTLIPFIFVYVPYSIFLNSPYFRLSLGYLPDYSSLLTCCFPAWDAVIVIFLMTDYRTVVWRVM</sequence>
<protein>
    <recommendedName>
        <fullName evidence="4">G protein-coupled receptor</fullName>
    </recommendedName>
</protein>
<keyword evidence="1" id="KW-0472">Membrane</keyword>
<dbReference type="SUPFAM" id="SSF81321">
    <property type="entry name" value="Family A G protein-coupled receptor-like"/>
    <property type="match status" value="1"/>
</dbReference>
<dbReference type="PANTHER" id="PTHR22943">
    <property type="entry name" value="7-TRANSMEMBRANE DOMAIN RECEPTOR C.ELEGANS"/>
    <property type="match status" value="1"/>
</dbReference>
<proteinExistence type="predicted"/>
<evidence type="ECO:0000256" key="1">
    <source>
        <dbReference type="SAM" id="Phobius"/>
    </source>
</evidence>
<reference evidence="3" key="1">
    <citation type="submission" date="2022-10" db="EMBL/GenBank/DDBJ databases">
        <title>Genome assembly of Pristionchus species.</title>
        <authorList>
            <person name="Yoshida K."/>
            <person name="Sommer R.J."/>
        </authorList>
    </citation>
    <scope>NUCLEOTIDE SEQUENCE [LARGE SCALE GENOMIC DNA]</scope>
    <source>
        <strain evidence="3">RS5460</strain>
    </source>
</reference>
<keyword evidence="1" id="KW-0812">Transmembrane</keyword>
<name>A0AAN5I7D6_9BILA</name>
<evidence type="ECO:0000313" key="2">
    <source>
        <dbReference type="EMBL" id="GMR55138.1"/>
    </source>
</evidence>
<dbReference type="InterPro" id="IPR019428">
    <property type="entry name" value="7TM_GPCR_serpentine_rcpt_Str"/>
</dbReference>
<evidence type="ECO:0000313" key="3">
    <source>
        <dbReference type="Proteomes" id="UP001328107"/>
    </source>
</evidence>
<dbReference type="EMBL" id="BTRK01000005">
    <property type="protein sequence ID" value="GMR55138.1"/>
    <property type="molecule type" value="Genomic_DNA"/>
</dbReference>
<feature type="non-terminal residue" evidence="2">
    <location>
        <position position="1"/>
    </location>
</feature>
<feature type="transmembrane region" description="Helical" evidence="1">
    <location>
        <begin position="95"/>
        <end position="115"/>
    </location>
</feature>
<dbReference type="Pfam" id="PF10326">
    <property type="entry name" value="7TM_GPCR_Str"/>
    <property type="match status" value="1"/>
</dbReference>
<feature type="transmembrane region" description="Helical" evidence="1">
    <location>
        <begin position="12"/>
        <end position="36"/>
    </location>
</feature>
<accession>A0AAN5I7D6</accession>
<dbReference type="PANTHER" id="PTHR22943:SF248">
    <property type="entry name" value="SEVEN TM RECEPTOR"/>
    <property type="match status" value="1"/>
</dbReference>
<comment type="caution">
    <text evidence="2">The sequence shown here is derived from an EMBL/GenBank/DDBJ whole genome shotgun (WGS) entry which is preliminary data.</text>
</comment>
<dbReference type="AlphaFoldDB" id="A0AAN5I7D6"/>